<sequence length="270" mass="31355">MQSKTPEWLEGLLDRSSGRDLDDYRMLDRLFQEPQSIKQDTFDRRKYDELLHQATELAEVVTGRAPDYPTWEQLVQDAYLSLWKAAPRLHDQDEMRPSHIINWTTMEKVMSTGDYEELRTWTRLDDWAAAMGTISLAVKLAQYFDEQKDLMDKAKKVGEQEQAILESLMEAKRANEDGMTDEDVEDFLDDLESDLQALVESAEALEDSTDAKQYSIKQAIQEGIGDALEEAEDVTALIQNFGTHPGQWERLDHRMRMELADRLRRNKKLH</sequence>
<feature type="non-terminal residue" evidence="1">
    <location>
        <position position="270"/>
    </location>
</feature>
<comment type="caution">
    <text evidence="1">The sequence shown here is derived from an EMBL/GenBank/DDBJ whole genome shotgun (WGS) entry which is preliminary data.</text>
</comment>
<dbReference type="AlphaFoldDB" id="A0A0F9IDI3"/>
<evidence type="ECO:0000313" key="1">
    <source>
        <dbReference type="EMBL" id="KKL85437.1"/>
    </source>
</evidence>
<accession>A0A0F9IDI3</accession>
<organism evidence="1">
    <name type="scientific">marine sediment metagenome</name>
    <dbReference type="NCBI Taxonomy" id="412755"/>
    <lineage>
        <taxon>unclassified sequences</taxon>
        <taxon>metagenomes</taxon>
        <taxon>ecological metagenomes</taxon>
    </lineage>
</organism>
<reference evidence="1" key="1">
    <citation type="journal article" date="2015" name="Nature">
        <title>Complex archaea that bridge the gap between prokaryotes and eukaryotes.</title>
        <authorList>
            <person name="Spang A."/>
            <person name="Saw J.H."/>
            <person name="Jorgensen S.L."/>
            <person name="Zaremba-Niedzwiedzka K."/>
            <person name="Martijn J."/>
            <person name="Lind A.E."/>
            <person name="van Eijk R."/>
            <person name="Schleper C."/>
            <person name="Guy L."/>
            <person name="Ettema T.J."/>
        </authorList>
    </citation>
    <scope>NUCLEOTIDE SEQUENCE</scope>
</reference>
<name>A0A0F9IDI3_9ZZZZ</name>
<dbReference type="EMBL" id="LAZR01021405">
    <property type="protein sequence ID" value="KKL85437.1"/>
    <property type="molecule type" value="Genomic_DNA"/>
</dbReference>
<protein>
    <submittedName>
        <fullName evidence="1">Uncharacterized protein</fullName>
    </submittedName>
</protein>
<proteinExistence type="predicted"/>
<gene>
    <name evidence="1" type="ORF">LCGC14_1954720</name>
</gene>